<keyword evidence="4 9" id="KW-1003">Cell membrane</keyword>
<evidence type="ECO:0000313" key="13">
    <source>
        <dbReference type="EMBL" id="RYC30025.1"/>
    </source>
</evidence>
<dbReference type="PANTHER" id="PTHR30386">
    <property type="entry name" value="MEMBRANE FUSION SUBUNIT OF EMRAB-TOLC MULTIDRUG EFFLUX PUMP"/>
    <property type="match status" value="1"/>
</dbReference>
<name>A0A4Q2U5D7_9HYPH</name>
<dbReference type="OrthoDB" id="9810980at2"/>
<dbReference type="Pfam" id="PF26002">
    <property type="entry name" value="Beta-barrel_AprE"/>
    <property type="match status" value="1"/>
</dbReference>
<dbReference type="Gene3D" id="2.40.50.100">
    <property type="match status" value="2"/>
</dbReference>
<proteinExistence type="inferred from homology"/>
<evidence type="ECO:0000256" key="5">
    <source>
        <dbReference type="ARBA" id="ARBA00022519"/>
    </source>
</evidence>
<keyword evidence="14" id="KW-1185">Reference proteome</keyword>
<feature type="domain" description="AprE-like beta-barrel" evidence="12">
    <location>
        <begin position="366"/>
        <end position="416"/>
    </location>
</feature>
<evidence type="ECO:0000256" key="4">
    <source>
        <dbReference type="ARBA" id="ARBA00022475"/>
    </source>
</evidence>
<feature type="coiled-coil region" evidence="10">
    <location>
        <begin position="281"/>
        <end position="316"/>
    </location>
</feature>
<evidence type="ECO:0000256" key="9">
    <source>
        <dbReference type="RuleBase" id="RU365093"/>
    </source>
</evidence>
<protein>
    <recommendedName>
        <fullName evidence="9">Membrane fusion protein (MFP) family protein</fullName>
    </recommendedName>
</protein>
<evidence type="ECO:0000256" key="6">
    <source>
        <dbReference type="ARBA" id="ARBA00022692"/>
    </source>
</evidence>
<reference evidence="13 14" key="1">
    <citation type="submission" date="2018-12" db="EMBL/GenBank/DDBJ databases">
        <authorList>
            <person name="Grouzdev D.S."/>
            <person name="Krutkina M.S."/>
        </authorList>
    </citation>
    <scope>NUCLEOTIDE SEQUENCE [LARGE SCALE GENOMIC DNA]</scope>
    <source>
        <strain evidence="13 14">RmlP026</strain>
    </source>
</reference>
<dbReference type="Gene3D" id="2.40.30.170">
    <property type="match status" value="1"/>
</dbReference>
<keyword evidence="7" id="KW-1133">Transmembrane helix</keyword>
<keyword evidence="10" id="KW-0175">Coiled coil</keyword>
<dbReference type="InterPro" id="IPR058625">
    <property type="entry name" value="MdtA-like_BSH"/>
</dbReference>
<keyword evidence="8" id="KW-0472">Membrane</keyword>
<evidence type="ECO:0000259" key="11">
    <source>
        <dbReference type="Pfam" id="PF25917"/>
    </source>
</evidence>
<keyword evidence="6" id="KW-0812">Transmembrane</keyword>
<dbReference type="GO" id="GO:0005886">
    <property type="term" value="C:plasma membrane"/>
    <property type="evidence" value="ECO:0007669"/>
    <property type="project" value="UniProtKB-SubCell"/>
</dbReference>
<evidence type="ECO:0000256" key="7">
    <source>
        <dbReference type="ARBA" id="ARBA00022989"/>
    </source>
</evidence>
<dbReference type="InterPro" id="IPR050739">
    <property type="entry name" value="MFP"/>
</dbReference>
<keyword evidence="5 9" id="KW-0997">Cell inner membrane</keyword>
<evidence type="ECO:0000259" key="12">
    <source>
        <dbReference type="Pfam" id="PF26002"/>
    </source>
</evidence>
<dbReference type="NCBIfam" id="TIGR01843">
    <property type="entry name" value="type_I_hlyD"/>
    <property type="match status" value="1"/>
</dbReference>
<dbReference type="InterPro" id="IPR010129">
    <property type="entry name" value="T1SS_HlyD"/>
</dbReference>
<dbReference type="InterPro" id="IPR058982">
    <property type="entry name" value="Beta-barrel_AprE"/>
</dbReference>
<gene>
    <name evidence="13" type="ORF">D3273_21050</name>
</gene>
<reference evidence="13 14" key="2">
    <citation type="submission" date="2019-02" db="EMBL/GenBank/DDBJ databases">
        <title>'Lichenibacterium ramalinii' gen. nov. sp. nov., 'Lichenibacterium minor' gen. nov. sp. nov.</title>
        <authorList>
            <person name="Pankratov T."/>
        </authorList>
    </citation>
    <scope>NUCLEOTIDE SEQUENCE [LARGE SCALE GENOMIC DNA]</scope>
    <source>
        <strain evidence="13 14">RmlP026</strain>
    </source>
</reference>
<organism evidence="13 14">
    <name type="scientific">Lichenibacterium minor</name>
    <dbReference type="NCBI Taxonomy" id="2316528"/>
    <lineage>
        <taxon>Bacteria</taxon>
        <taxon>Pseudomonadati</taxon>
        <taxon>Pseudomonadota</taxon>
        <taxon>Alphaproteobacteria</taxon>
        <taxon>Hyphomicrobiales</taxon>
        <taxon>Lichenihabitantaceae</taxon>
        <taxon>Lichenibacterium</taxon>
    </lineage>
</organism>
<comment type="caution">
    <text evidence="13">The sequence shown here is derived from an EMBL/GenBank/DDBJ whole genome shotgun (WGS) entry which is preliminary data.</text>
</comment>
<accession>A0A4Q2U5D7</accession>
<evidence type="ECO:0000313" key="14">
    <source>
        <dbReference type="Proteomes" id="UP000290759"/>
    </source>
</evidence>
<comment type="similarity">
    <text evidence="2 9">Belongs to the membrane fusion protein (MFP) (TC 8.A.1) family.</text>
</comment>
<evidence type="ECO:0000256" key="3">
    <source>
        <dbReference type="ARBA" id="ARBA00022448"/>
    </source>
</evidence>
<dbReference type="InterPro" id="IPR006144">
    <property type="entry name" value="Secretion_HlyD_CS"/>
</dbReference>
<dbReference type="Proteomes" id="UP000290759">
    <property type="component" value="Unassembled WGS sequence"/>
</dbReference>
<dbReference type="EMBL" id="QYBB01000034">
    <property type="protein sequence ID" value="RYC30025.1"/>
    <property type="molecule type" value="Genomic_DNA"/>
</dbReference>
<dbReference type="PROSITE" id="PS00543">
    <property type="entry name" value="HLYD_FAMILY"/>
    <property type="match status" value="1"/>
</dbReference>
<evidence type="ECO:0000256" key="2">
    <source>
        <dbReference type="ARBA" id="ARBA00009477"/>
    </source>
</evidence>
<feature type="domain" description="Multidrug resistance protein MdtA-like barrel-sandwich hybrid" evidence="11">
    <location>
        <begin position="108"/>
        <end position="359"/>
    </location>
</feature>
<dbReference type="PRINTS" id="PR01490">
    <property type="entry name" value="RTXTOXIND"/>
</dbReference>
<evidence type="ECO:0000256" key="10">
    <source>
        <dbReference type="SAM" id="Coils"/>
    </source>
</evidence>
<dbReference type="PANTHER" id="PTHR30386:SF27">
    <property type="entry name" value="MEMBRANE FUSION PROTEIN (MFP) FAMILY PROTEIN"/>
    <property type="match status" value="1"/>
</dbReference>
<dbReference type="AlphaFoldDB" id="A0A4Q2U5D7"/>
<dbReference type="RefSeq" id="WP_129228862.1">
    <property type="nucleotide sequence ID" value="NZ_QYBB01000034.1"/>
</dbReference>
<evidence type="ECO:0000256" key="1">
    <source>
        <dbReference type="ARBA" id="ARBA00004377"/>
    </source>
</evidence>
<dbReference type="SUPFAM" id="SSF111369">
    <property type="entry name" value="HlyD-like secretion proteins"/>
    <property type="match status" value="1"/>
</dbReference>
<dbReference type="GO" id="GO:0009306">
    <property type="term" value="P:protein secretion"/>
    <property type="evidence" value="ECO:0007669"/>
    <property type="project" value="InterPro"/>
</dbReference>
<comment type="subcellular location">
    <subcellularLocation>
        <location evidence="1 9">Cell inner membrane</location>
        <topology evidence="1 9">Single-pass membrane protein</topology>
    </subcellularLocation>
</comment>
<dbReference type="Pfam" id="PF25917">
    <property type="entry name" value="BSH_RND"/>
    <property type="match status" value="1"/>
</dbReference>
<keyword evidence="3 9" id="KW-0813">Transport</keyword>
<evidence type="ECO:0000256" key="8">
    <source>
        <dbReference type="ARBA" id="ARBA00023136"/>
    </source>
</evidence>
<sequence>MSTPVPLPVPRRSRLPAVIARVPAVLGRGGEAYKPKPNSAYTEFLPAHLEILETPASPKMSFMLWTICGMMTVAIVWSSLAKVDIYAEAQGRIQPSGRSKVIQPLDVGRVSEIAVQNGSIVKAGDLLVQLDATQSEADRASAAADLQSLHAEIARRTTEIVDVQAGVANPTIIYPPDVSDSYRKRDDSVFQAEMSQYQAQVDGLQAQLAEKTARNKHLADTITAREKVIASMTQRLDMKQTLEAHQSGTKAAVIDASQTLENEQRNLADDHGQVMENDAAAVSLRRRLDQAKRDFLATQNQKLNDAERKRDDVAQSFVKAAAKVQQARILAPLDGTVQQLAVTTVGQVVTSGQPLMVLVPSTKSLEVMALVQNQDIGFVKDRQEVVLKVDAFPFSHYGTLKGTVTRISNEAVDSQEATASSDASTLARPANNSALTGSQRVQNLVYPVTVQLDQTSINADGKDVPLMPGMMVTAEVQTGSRRVIQYLLAPIWEATSQAAHER</sequence>